<evidence type="ECO:0000313" key="5">
    <source>
        <dbReference type="EMBL" id="MBD3106819.1"/>
    </source>
</evidence>
<evidence type="ECO:0000256" key="4">
    <source>
        <dbReference type="SAM" id="Phobius"/>
    </source>
</evidence>
<dbReference type="Gene3D" id="3.30.70.1880">
    <property type="entry name" value="Protein of unknown function DUF881"/>
    <property type="match status" value="1"/>
</dbReference>
<keyword evidence="4" id="KW-0472">Membrane</keyword>
<keyword evidence="4" id="KW-0812">Transmembrane</keyword>
<keyword evidence="2" id="KW-0694">RNA-binding</keyword>
<proteinExistence type="inferred from homology"/>
<dbReference type="PANTHER" id="PTHR37313:SF2">
    <property type="entry name" value="UPF0749 PROTEIN YLXX"/>
    <property type="match status" value="1"/>
</dbReference>
<feature type="coiled-coil region" evidence="3">
    <location>
        <begin position="70"/>
        <end position="104"/>
    </location>
</feature>
<comment type="caution">
    <text evidence="5">The sequence shown here is derived from an EMBL/GenBank/DDBJ whole genome shotgun (WGS) entry which is preliminary data.</text>
</comment>
<protein>
    <submittedName>
        <fullName evidence="5">DUF881 domain-containing protein</fullName>
    </submittedName>
</protein>
<feature type="transmembrane region" description="Helical" evidence="4">
    <location>
        <begin position="27"/>
        <end position="46"/>
    </location>
</feature>
<accession>A0A927CTA6</accession>
<keyword evidence="4" id="KW-1133">Transmembrane helix</keyword>
<evidence type="ECO:0000256" key="3">
    <source>
        <dbReference type="SAM" id="Coils"/>
    </source>
</evidence>
<sequence>MNLQSLNRNKGRKGATIKGIKVNGKQVILSLVFLILGFLIAFSYNVTKENKEQANVDELWNEEYQLRKELISQEEKNRELHQQVIEAQEEISMYETDIANEEQVLFNLAEDAEKFRMYLGKIKVSGSGVSVKLEDGDYDASQYNINDYIVHEHHVFNVINELYISGASAVAVNGQRLKHNSYIVCNGPVITIDGKQHPAPFVITAIGDADVLEAALLLTGGTRDRLVNENIIFTIEKQANIIMNPIIGG</sequence>
<evidence type="ECO:0000313" key="6">
    <source>
        <dbReference type="Proteomes" id="UP000602076"/>
    </source>
</evidence>
<keyword evidence="3" id="KW-0175">Coiled coil</keyword>
<comment type="similarity">
    <text evidence="1">Belongs to the UPF0749 family.</text>
</comment>
<keyword evidence="6" id="KW-1185">Reference proteome</keyword>
<name>A0A927CTA6_9BACI</name>
<dbReference type="PANTHER" id="PTHR37313">
    <property type="entry name" value="UPF0749 PROTEIN RV1825"/>
    <property type="match status" value="1"/>
</dbReference>
<dbReference type="Pfam" id="PF05949">
    <property type="entry name" value="DUF881"/>
    <property type="match status" value="1"/>
</dbReference>
<dbReference type="InterPro" id="IPR010273">
    <property type="entry name" value="DUF881"/>
</dbReference>
<dbReference type="RefSeq" id="WP_190996365.1">
    <property type="nucleotide sequence ID" value="NZ_JACXSI010000001.1"/>
</dbReference>
<evidence type="ECO:0000256" key="2">
    <source>
        <dbReference type="PROSITE-ProRule" id="PRU00182"/>
    </source>
</evidence>
<gene>
    <name evidence="5" type="ORF">IEO70_00315</name>
</gene>
<evidence type="ECO:0000256" key="1">
    <source>
        <dbReference type="ARBA" id="ARBA00009108"/>
    </source>
</evidence>
<reference evidence="5" key="1">
    <citation type="submission" date="2020-09" db="EMBL/GenBank/DDBJ databases">
        <title>Bacillus faecalis sp. nov., a moderately halophilic bacterium isolated from cow faeces.</title>
        <authorList>
            <person name="Jiang L."/>
            <person name="Lee J."/>
        </authorList>
    </citation>
    <scope>NUCLEOTIDE SEQUENCE</scope>
    <source>
        <strain evidence="5">AGMB 02131</strain>
    </source>
</reference>
<dbReference type="Proteomes" id="UP000602076">
    <property type="component" value="Unassembled WGS sequence"/>
</dbReference>
<dbReference type="PROSITE" id="PS50889">
    <property type="entry name" value="S4"/>
    <property type="match status" value="1"/>
</dbReference>
<organism evidence="5 6">
    <name type="scientific">Peribacillus faecalis</name>
    <dbReference type="NCBI Taxonomy" id="2772559"/>
    <lineage>
        <taxon>Bacteria</taxon>
        <taxon>Bacillati</taxon>
        <taxon>Bacillota</taxon>
        <taxon>Bacilli</taxon>
        <taxon>Bacillales</taxon>
        <taxon>Bacillaceae</taxon>
        <taxon>Peribacillus</taxon>
    </lineage>
</organism>
<dbReference type="EMBL" id="JACXSI010000001">
    <property type="protein sequence ID" value="MBD3106819.1"/>
    <property type="molecule type" value="Genomic_DNA"/>
</dbReference>
<dbReference type="AlphaFoldDB" id="A0A927CTA6"/>
<dbReference type="GO" id="GO:0003723">
    <property type="term" value="F:RNA binding"/>
    <property type="evidence" value="ECO:0007669"/>
    <property type="project" value="UniProtKB-KW"/>
</dbReference>